<evidence type="ECO:0000313" key="1">
    <source>
        <dbReference type="EMBL" id="EGC18913.1"/>
    </source>
</evidence>
<sequence length="47" mass="5720">MAGETKQLKKLLKLLKKLLRMQKKLLRQPPIKIKLNQRKQHCVVFFY</sequence>
<dbReference type="Proteomes" id="UP000005697">
    <property type="component" value="Unassembled WGS sequence"/>
</dbReference>
<proteinExistence type="predicted"/>
<evidence type="ECO:0000313" key="2">
    <source>
        <dbReference type="Proteomes" id="UP000005697"/>
    </source>
</evidence>
<gene>
    <name evidence="1" type="ORF">HMPREF9141_2606</name>
</gene>
<name>F0FAI9_9BACT</name>
<reference evidence="1 2" key="1">
    <citation type="submission" date="2011-01" db="EMBL/GenBank/DDBJ databases">
        <authorList>
            <person name="Muzny D."/>
            <person name="Qin X."/>
            <person name="Deng J."/>
            <person name="Jiang H."/>
            <person name="Liu Y."/>
            <person name="Qu J."/>
            <person name="Song X.-Z."/>
            <person name="Zhang L."/>
            <person name="Thornton R."/>
            <person name="Coyle M."/>
            <person name="Francisco L."/>
            <person name="Jackson L."/>
            <person name="Javaid M."/>
            <person name="Korchina V."/>
            <person name="Kovar C."/>
            <person name="Mata R."/>
            <person name="Mathew T."/>
            <person name="Ngo R."/>
            <person name="Nguyen L."/>
            <person name="Nguyen N."/>
            <person name="Okwuonu G."/>
            <person name="Ongeri F."/>
            <person name="Pham C."/>
            <person name="Simmons D."/>
            <person name="Wilczek-Boney K."/>
            <person name="Hale W."/>
            <person name="Jakkamsetti A."/>
            <person name="Pham P."/>
            <person name="Ruth R."/>
            <person name="San Lucas F."/>
            <person name="Warren J."/>
            <person name="Zhang J."/>
            <person name="Zhao Z."/>
            <person name="Zhou C."/>
            <person name="Zhu D."/>
            <person name="Lee S."/>
            <person name="Bess C."/>
            <person name="Blankenburg K."/>
            <person name="Forbes L."/>
            <person name="Fu Q."/>
            <person name="Gubbala S."/>
            <person name="Hirani K."/>
            <person name="Jayaseelan J.C."/>
            <person name="Lara F."/>
            <person name="Munidasa M."/>
            <person name="Palculict T."/>
            <person name="Patil S."/>
            <person name="Pu L.-L."/>
            <person name="Saada N."/>
            <person name="Tang L."/>
            <person name="Weissenberger G."/>
            <person name="Zhu Y."/>
            <person name="Hemphill L."/>
            <person name="Shang Y."/>
            <person name="Youmans B."/>
            <person name="Ayvaz T."/>
            <person name="Ross M."/>
            <person name="Santibanez J."/>
            <person name="Aqrawi P."/>
            <person name="Gross S."/>
            <person name="Joshi V."/>
            <person name="Fowler G."/>
            <person name="Nazareth L."/>
            <person name="Reid J."/>
            <person name="Worley K."/>
            <person name="Petrosino J."/>
            <person name="Highlander S."/>
            <person name="Gibbs R."/>
        </authorList>
    </citation>
    <scope>NUCLEOTIDE SEQUENCE [LARGE SCALE GENOMIC DNA]</scope>
    <source>
        <strain evidence="1 2">DSM 16608</strain>
    </source>
</reference>
<organism evidence="1 2">
    <name type="scientific">Prevotella multiformis DSM 16608</name>
    <dbReference type="NCBI Taxonomy" id="888743"/>
    <lineage>
        <taxon>Bacteria</taxon>
        <taxon>Pseudomonadati</taxon>
        <taxon>Bacteroidota</taxon>
        <taxon>Bacteroidia</taxon>
        <taxon>Bacteroidales</taxon>
        <taxon>Prevotellaceae</taxon>
        <taxon>Prevotella</taxon>
    </lineage>
</organism>
<dbReference type="STRING" id="888743.HMPREF9141_2606"/>
<accession>F0FAI9</accession>
<dbReference type="AlphaFoldDB" id="F0FAI9"/>
<keyword evidence="2" id="KW-1185">Reference proteome</keyword>
<comment type="caution">
    <text evidence="1">The sequence shown here is derived from an EMBL/GenBank/DDBJ whole genome shotgun (WGS) entry which is preliminary data.</text>
</comment>
<dbReference type="HOGENOM" id="CLU_3171656_0_0_10"/>
<dbReference type="EMBL" id="AEWX01000043">
    <property type="protein sequence ID" value="EGC18913.1"/>
    <property type="molecule type" value="Genomic_DNA"/>
</dbReference>
<protein>
    <submittedName>
        <fullName evidence="1">Uncharacterized protein</fullName>
    </submittedName>
</protein>